<comment type="caution">
    <text evidence="2">The sequence shown here is derived from an EMBL/GenBank/DDBJ whole genome shotgun (WGS) entry which is preliminary data.</text>
</comment>
<dbReference type="GO" id="GO:0046872">
    <property type="term" value="F:metal ion binding"/>
    <property type="evidence" value="ECO:0007669"/>
    <property type="project" value="InterPro"/>
</dbReference>
<evidence type="ECO:0000313" key="3">
    <source>
        <dbReference type="Proteomes" id="UP000654401"/>
    </source>
</evidence>
<dbReference type="EMBL" id="JACNFK010000030">
    <property type="protein sequence ID" value="MBC8519960.1"/>
    <property type="molecule type" value="Genomic_DNA"/>
</dbReference>
<proteinExistence type="predicted"/>
<protein>
    <submittedName>
        <fullName evidence="2">Heavy-metal-associated domain-containing protein</fullName>
    </submittedName>
</protein>
<dbReference type="SUPFAM" id="SSF55008">
    <property type="entry name" value="HMA, heavy metal-associated domain"/>
    <property type="match status" value="1"/>
</dbReference>
<dbReference type="Proteomes" id="UP000654401">
    <property type="component" value="Unassembled WGS sequence"/>
</dbReference>
<organism evidence="2 3">
    <name type="scientific">Candidatus Thiopontia autotrophica</name>
    <dbReference type="NCBI Taxonomy" id="2841688"/>
    <lineage>
        <taxon>Bacteria</taxon>
        <taxon>Pseudomonadati</taxon>
        <taxon>Pseudomonadota</taxon>
        <taxon>Gammaproteobacteria</taxon>
        <taxon>Candidatus Thiopontia</taxon>
    </lineage>
</organism>
<dbReference type="Pfam" id="PF00403">
    <property type="entry name" value="HMA"/>
    <property type="match status" value="1"/>
</dbReference>
<evidence type="ECO:0000259" key="1">
    <source>
        <dbReference type="PROSITE" id="PS50846"/>
    </source>
</evidence>
<reference evidence="2 3" key="1">
    <citation type="submission" date="2020-08" db="EMBL/GenBank/DDBJ databases">
        <title>Bridging the membrane lipid divide: bacteria of the FCB group superphylum have the potential to synthesize archaeal ether lipids.</title>
        <authorList>
            <person name="Villanueva L."/>
            <person name="Von Meijenfeldt F.A.B."/>
            <person name="Westbye A.B."/>
            <person name="Yadav S."/>
            <person name="Hopmans E.C."/>
            <person name="Dutilh B.E."/>
            <person name="Sinninghe Damste J.S."/>
        </authorList>
    </citation>
    <scope>NUCLEOTIDE SEQUENCE [LARGE SCALE GENOMIC DNA]</scope>
    <source>
        <strain evidence="2">NIOZ-UU100</strain>
    </source>
</reference>
<dbReference type="InterPro" id="IPR006121">
    <property type="entry name" value="HMA_dom"/>
</dbReference>
<dbReference type="PROSITE" id="PS50846">
    <property type="entry name" value="HMA_2"/>
    <property type="match status" value="1"/>
</dbReference>
<dbReference type="AlphaFoldDB" id="A0A8J6TVZ1"/>
<gene>
    <name evidence="2" type="ORF">H8D24_06105</name>
</gene>
<evidence type="ECO:0000313" key="2">
    <source>
        <dbReference type="EMBL" id="MBC8519960.1"/>
    </source>
</evidence>
<accession>A0A8J6TVZ1</accession>
<sequence length="90" mass="10211">MFLMSGWATSLFAAGVQYEMRVDGLACPFCAYGIEKNFMKTEGVERVDIDLKRGLVIVDTQEGVRFTEDQLKQIFDDSGFSYRGVVERAR</sequence>
<feature type="domain" description="HMA" evidence="1">
    <location>
        <begin position="16"/>
        <end position="83"/>
    </location>
</feature>
<dbReference type="InterPro" id="IPR036163">
    <property type="entry name" value="HMA_dom_sf"/>
</dbReference>
<dbReference type="CDD" id="cd00371">
    <property type="entry name" value="HMA"/>
    <property type="match status" value="1"/>
</dbReference>
<name>A0A8J6TVZ1_9GAMM</name>
<dbReference type="Gene3D" id="3.30.70.100">
    <property type="match status" value="1"/>
</dbReference>